<evidence type="ECO:0000256" key="1">
    <source>
        <dbReference type="ARBA" id="ARBA00004651"/>
    </source>
</evidence>
<sequence length="425" mass="44581">MKGSSSMSITTDSNSQQAGNRSEGSFNNPAVRSRRFTSALILGSLSAFGPLSLDMYLPALPTMAGELSTSASMIQLSLTACLLGLALGQLVVGPLSDARGRRVPLIIAMAAYAISSVLCVFAPDAITLNVLRFIQGLSGAAGIVLSRAIVRDMYSGSELTKFFSLLMLINGAAPILAPILGGQLLRFVSWRGVFAVLCVVGVIMLLAVLLGQPETLPRERRQRGGWQDTRSTFARLLRDRLFIGYCLCQGLISAAMFGYISGSSFVLQNIYQVSEQTFSLIFAMNGVGIIIASQVTGRLAGRVSETVLLRFGLGMAAIASILLLAGVLLNAGLAALLVPLFFVVSAVGIVGTSSFTLAMQNQQKSAGSASALLGLLPYILGAVVAPLVGLGGEYTAVPMALVIFCGDVGAVLCYTVLVYPFRTKS</sequence>
<keyword evidence="5 8" id="KW-0812">Transmembrane</keyword>
<evidence type="ECO:0000256" key="9">
    <source>
        <dbReference type="SAM" id="MobiDB-lite"/>
    </source>
</evidence>
<evidence type="ECO:0000256" key="5">
    <source>
        <dbReference type="ARBA" id="ARBA00022692"/>
    </source>
</evidence>
<gene>
    <name evidence="11" type="ORF">KQJ23_16530</name>
</gene>
<feature type="transmembrane region" description="Helical" evidence="8">
    <location>
        <begin position="307"/>
        <end position="329"/>
    </location>
</feature>
<feature type="transmembrane region" description="Helical" evidence="8">
    <location>
        <begin position="280"/>
        <end position="300"/>
    </location>
</feature>
<dbReference type="EMBL" id="JAHLQJ010000014">
    <property type="protein sequence ID" value="MBU5673437.1"/>
    <property type="molecule type" value="Genomic_DNA"/>
</dbReference>
<proteinExistence type="inferred from homology"/>
<feature type="transmembrane region" description="Helical" evidence="8">
    <location>
        <begin position="371"/>
        <end position="390"/>
    </location>
</feature>
<feature type="transmembrane region" description="Helical" evidence="8">
    <location>
        <begin position="241"/>
        <end position="260"/>
    </location>
</feature>
<feature type="transmembrane region" description="Helical" evidence="8">
    <location>
        <begin position="36"/>
        <end position="53"/>
    </location>
</feature>
<comment type="subcellular location">
    <subcellularLocation>
        <location evidence="1 8">Cell membrane</location>
        <topology evidence="1 8">Multi-pass membrane protein</topology>
    </subcellularLocation>
</comment>
<keyword evidence="4 8" id="KW-1003">Cell membrane</keyword>
<dbReference type="NCBIfam" id="TIGR00710">
    <property type="entry name" value="efflux_Bcr_CflA"/>
    <property type="match status" value="1"/>
</dbReference>
<protein>
    <recommendedName>
        <fullName evidence="8">Bcr/CflA family efflux transporter</fullName>
    </recommendedName>
</protein>
<feature type="transmembrane region" description="Helical" evidence="8">
    <location>
        <begin position="335"/>
        <end position="359"/>
    </location>
</feature>
<evidence type="ECO:0000313" key="12">
    <source>
        <dbReference type="Proteomes" id="UP000743001"/>
    </source>
</evidence>
<feature type="compositionally biased region" description="Low complexity" evidence="9">
    <location>
        <begin position="1"/>
        <end position="15"/>
    </location>
</feature>
<comment type="caution">
    <text evidence="11">The sequence shown here is derived from an EMBL/GenBank/DDBJ whole genome shotgun (WGS) entry which is preliminary data.</text>
</comment>
<evidence type="ECO:0000313" key="11">
    <source>
        <dbReference type="EMBL" id="MBU5673437.1"/>
    </source>
</evidence>
<accession>A0ABS6FT79</accession>
<name>A0ABS6FT79_9BACL</name>
<evidence type="ECO:0000256" key="8">
    <source>
        <dbReference type="RuleBase" id="RU365088"/>
    </source>
</evidence>
<feature type="region of interest" description="Disordered" evidence="9">
    <location>
        <begin position="1"/>
        <end position="29"/>
    </location>
</feature>
<feature type="transmembrane region" description="Helical" evidence="8">
    <location>
        <begin position="73"/>
        <end position="93"/>
    </location>
</feature>
<feature type="domain" description="Major facilitator superfamily (MFS) profile" evidence="10">
    <location>
        <begin position="35"/>
        <end position="424"/>
    </location>
</feature>
<keyword evidence="3 8" id="KW-0813">Transport</keyword>
<dbReference type="InterPro" id="IPR011701">
    <property type="entry name" value="MFS"/>
</dbReference>
<evidence type="ECO:0000256" key="3">
    <source>
        <dbReference type="ARBA" id="ARBA00022448"/>
    </source>
</evidence>
<feature type="transmembrane region" description="Helical" evidence="8">
    <location>
        <begin position="192"/>
        <end position="211"/>
    </location>
</feature>
<evidence type="ECO:0000256" key="2">
    <source>
        <dbReference type="ARBA" id="ARBA00006236"/>
    </source>
</evidence>
<keyword evidence="12" id="KW-1185">Reference proteome</keyword>
<feature type="transmembrane region" description="Helical" evidence="8">
    <location>
        <begin position="132"/>
        <end position="150"/>
    </location>
</feature>
<keyword evidence="7 8" id="KW-0472">Membrane</keyword>
<dbReference type="Pfam" id="PF07690">
    <property type="entry name" value="MFS_1"/>
    <property type="match status" value="1"/>
</dbReference>
<evidence type="ECO:0000256" key="4">
    <source>
        <dbReference type="ARBA" id="ARBA00022475"/>
    </source>
</evidence>
<keyword evidence="6 8" id="KW-1133">Transmembrane helix</keyword>
<feature type="compositionally biased region" description="Polar residues" evidence="9">
    <location>
        <begin position="16"/>
        <end position="29"/>
    </location>
</feature>
<dbReference type="PANTHER" id="PTHR23502:SF132">
    <property type="entry name" value="POLYAMINE TRANSPORTER 2-RELATED"/>
    <property type="match status" value="1"/>
</dbReference>
<dbReference type="InterPro" id="IPR004812">
    <property type="entry name" value="Efflux_drug-R_Bcr/CmlA"/>
</dbReference>
<dbReference type="Proteomes" id="UP000743001">
    <property type="component" value="Unassembled WGS sequence"/>
</dbReference>
<organism evidence="11 12">
    <name type="scientific">Paenibacillus brevis</name>
    <dbReference type="NCBI Taxonomy" id="2841508"/>
    <lineage>
        <taxon>Bacteria</taxon>
        <taxon>Bacillati</taxon>
        <taxon>Bacillota</taxon>
        <taxon>Bacilli</taxon>
        <taxon>Bacillales</taxon>
        <taxon>Paenibacillaceae</taxon>
        <taxon>Paenibacillus</taxon>
    </lineage>
</organism>
<dbReference type="InterPro" id="IPR020846">
    <property type="entry name" value="MFS_dom"/>
</dbReference>
<evidence type="ECO:0000256" key="6">
    <source>
        <dbReference type="ARBA" id="ARBA00022989"/>
    </source>
</evidence>
<dbReference type="PANTHER" id="PTHR23502">
    <property type="entry name" value="MAJOR FACILITATOR SUPERFAMILY"/>
    <property type="match status" value="1"/>
</dbReference>
<evidence type="ECO:0000256" key="7">
    <source>
        <dbReference type="ARBA" id="ARBA00023136"/>
    </source>
</evidence>
<dbReference type="CDD" id="cd17320">
    <property type="entry name" value="MFS_MdfA_MDR_like"/>
    <property type="match status" value="1"/>
</dbReference>
<dbReference type="PROSITE" id="PS50850">
    <property type="entry name" value="MFS"/>
    <property type="match status" value="1"/>
</dbReference>
<feature type="transmembrane region" description="Helical" evidence="8">
    <location>
        <begin position="396"/>
        <end position="419"/>
    </location>
</feature>
<reference evidence="11 12" key="1">
    <citation type="submission" date="2021-06" db="EMBL/GenBank/DDBJ databases">
        <authorList>
            <person name="Sun Q."/>
            <person name="Li D."/>
        </authorList>
    </citation>
    <scope>NUCLEOTIDE SEQUENCE [LARGE SCALE GENOMIC DNA]</scope>
    <source>
        <strain evidence="11 12">MSJ-6</strain>
    </source>
</reference>
<evidence type="ECO:0000259" key="10">
    <source>
        <dbReference type="PROSITE" id="PS50850"/>
    </source>
</evidence>
<comment type="similarity">
    <text evidence="2 8">Belongs to the major facilitator superfamily. Bcr/CmlA family.</text>
</comment>
<feature type="transmembrane region" description="Helical" evidence="8">
    <location>
        <begin position="105"/>
        <end position="126"/>
    </location>
</feature>
<feature type="transmembrane region" description="Helical" evidence="8">
    <location>
        <begin position="162"/>
        <end position="180"/>
    </location>
</feature>